<evidence type="ECO:0000259" key="2">
    <source>
        <dbReference type="Pfam" id="PF22936"/>
    </source>
</evidence>
<dbReference type="GeneID" id="81602606"/>
<dbReference type="RefSeq" id="XP_056761212.1">
    <property type="nucleotide sequence ID" value="XM_056912363.1"/>
</dbReference>
<dbReference type="AlphaFoldDB" id="A0AAD6FXM0"/>
<evidence type="ECO:0000313" key="3">
    <source>
        <dbReference type="EMBL" id="KAJ5437983.1"/>
    </source>
</evidence>
<dbReference type="EMBL" id="JAPVEA010000008">
    <property type="protein sequence ID" value="KAJ5437983.1"/>
    <property type="molecule type" value="Genomic_DNA"/>
</dbReference>
<protein>
    <recommendedName>
        <fullName evidence="2">Retrovirus-related Pol polyprotein from transposon TNT 1-94-like beta-barrel domain-containing protein</fullName>
    </recommendedName>
</protein>
<dbReference type="Pfam" id="PF22936">
    <property type="entry name" value="Pol_BBD"/>
    <property type="match status" value="1"/>
</dbReference>
<name>A0AAD6FXM0_9EURO</name>
<reference evidence="3" key="2">
    <citation type="journal article" date="2023" name="IMA Fungus">
        <title>Comparative genomic study of the Penicillium genus elucidates a diverse pangenome and 15 lateral gene transfer events.</title>
        <authorList>
            <person name="Petersen C."/>
            <person name="Sorensen T."/>
            <person name="Nielsen M.R."/>
            <person name="Sondergaard T.E."/>
            <person name="Sorensen J.L."/>
            <person name="Fitzpatrick D.A."/>
            <person name="Frisvad J.C."/>
            <person name="Nielsen K.L."/>
        </authorList>
    </citation>
    <scope>NUCLEOTIDE SEQUENCE</scope>
    <source>
        <strain evidence="3">IBT 16125</strain>
    </source>
</reference>
<keyword evidence="4" id="KW-1185">Reference proteome</keyword>
<reference evidence="3" key="1">
    <citation type="submission" date="2022-12" db="EMBL/GenBank/DDBJ databases">
        <authorList>
            <person name="Petersen C."/>
        </authorList>
    </citation>
    <scope>NUCLEOTIDE SEQUENCE</scope>
    <source>
        <strain evidence="3">IBT 16125</strain>
    </source>
</reference>
<dbReference type="InterPro" id="IPR054722">
    <property type="entry name" value="PolX-like_BBD"/>
</dbReference>
<feature type="region of interest" description="Disordered" evidence="1">
    <location>
        <begin position="1"/>
        <end position="25"/>
    </location>
</feature>
<feature type="domain" description="Retrovirus-related Pol polyprotein from transposon TNT 1-94-like beta-barrel" evidence="2">
    <location>
        <begin position="165"/>
        <end position="242"/>
    </location>
</feature>
<evidence type="ECO:0000313" key="4">
    <source>
        <dbReference type="Proteomes" id="UP001213681"/>
    </source>
</evidence>
<organism evidence="3 4">
    <name type="scientific">Penicillium daleae</name>
    <dbReference type="NCBI Taxonomy" id="63821"/>
    <lineage>
        <taxon>Eukaryota</taxon>
        <taxon>Fungi</taxon>
        <taxon>Dikarya</taxon>
        <taxon>Ascomycota</taxon>
        <taxon>Pezizomycotina</taxon>
        <taxon>Eurotiomycetes</taxon>
        <taxon>Eurotiomycetidae</taxon>
        <taxon>Eurotiales</taxon>
        <taxon>Aspergillaceae</taxon>
        <taxon>Penicillium</taxon>
    </lineage>
</organism>
<accession>A0AAD6FXM0</accession>
<proteinExistence type="predicted"/>
<dbReference type="Proteomes" id="UP001213681">
    <property type="component" value="Unassembled WGS sequence"/>
</dbReference>
<sequence length="283" mass="31846">MTLVSPEHVASAPKLNAPPPGIGDDEHAKAWRETGYQFTDSNQCTFCEKYGHGPARCVYLNPNLRNTHWQPDPTLWVYKEGKNNSKLKKKKKNANKKAKTETSTQLIVAQKPRGDGNHAQTAPVSTGAIAAKIRLQAPIFNLVPLEIHALATLNIPRHHWAVILGYFQHITNSKESFVDYHEYTPAEIPYRFRDLTGTLRTAIGVGRVRVSVLLGKCFHNDLIMNAVYCPGLACNIFSLGMARHMMNLWYDMETYSLKDVLTNRPVAQVFEEKCTLFLRTALA</sequence>
<evidence type="ECO:0000256" key="1">
    <source>
        <dbReference type="SAM" id="MobiDB-lite"/>
    </source>
</evidence>
<gene>
    <name evidence="3" type="ORF">N7458_008981</name>
</gene>
<comment type="caution">
    <text evidence="3">The sequence shown here is derived from an EMBL/GenBank/DDBJ whole genome shotgun (WGS) entry which is preliminary data.</text>
</comment>